<keyword evidence="2" id="KW-1185">Reference proteome</keyword>
<accession>G0L3X3</accession>
<sequence length="42" mass="4732">MNGAQFVVKNMSGSLSSINGMVRLLWSDMMGYKKTPHSEVWI</sequence>
<organism evidence="1 2">
    <name type="scientific">Zobellia galactanivorans (strain DSM 12802 / CCUG 47099 / CIP 106680 / NCIMB 13871 / Dsij)</name>
    <dbReference type="NCBI Taxonomy" id="63186"/>
    <lineage>
        <taxon>Bacteria</taxon>
        <taxon>Pseudomonadati</taxon>
        <taxon>Bacteroidota</taxon>
        <taxon>Flavobacteriia</taxon>
        <taxon>Flavobacteriales</taxon>
        <taxon>Flavobacteriaceae</taxon>
        <taxon>Zobellia</taxon>
    </lineage>
</organism>
<gene>
    <name evidence="1" type="ordered locus">zobellia_1484</name>
</gene>
<evidence type="ECO:0000313" key="2">
    <source>
        <dbReference type="Proteomes" id="UP000008898"/>
    </source>
</evidence>
<reference evidence="1 2" key="2">
    <citation type="journal article" date="2012" name="Environ. Microbiol.">
        <title>Characterization of the first alginolytic operons in a marine bacterium: from their emergence in marine Flavobacteriia to their independent transfers to marine Proteobacteria and human gut Bacteroides.</title>
        <authorList>
            <person name="Thomas F."/>
            <person name="Barbeyron T."/>
            <person name="Tonon T."/>
            <person name="Genicot S."/>
            <person name="Czjzek M."/>
            <person name="Michel G."/>
        </authorList>
    </citation>
    <scope>NUCLEOTIDE SEQUENCE [LARGE SCALE GENOMIC DNA]</scope>
    <source>
        <strain evidence="2">DSM 12802 / CCUG 47099 / CIP 106680 / NCIMB 13871 / Dsij</strain>
    </source>
</reference>
<dbReference type="KEGG" id="zga:ZOBELLIA_1484"/>
<dbReference type="AlphaFoldDB" id="G0L3X3"/>
<evidence type="ECO:0000313" key="1">
    <source>
        <dbReference type="EMBL" id="CAZ95540.1"/>
    </source>
</evidence>
<reference evidence="2" key="1">
    <citation type="submission" date="2009-07" db="EMBL/GenBank/DDBJ databases">
        <title>Complete genome sequence of Zobellia galactanivorans Dsij.</title>
        <authorList>
            <consortium name="Genoscope - CEA"/>
        </authorList>
    </citation>
    <scope>NUCLEOTIDE SEQUENCE [LARGE SCALE GENOMIC DNA]</scope>
    <source>
        <strain evidence="2">DSM 12802 / CCUG 47099 / CIP 106680 / NCIMB 13871 / Dsij</strain>
    </source>
</reference>
<dbReference type="HOGENOM" id="CLU_3260208_0_0_10"/>
<dbReference type="Proteomes" id="UP000008898">
    <property type="component" value="Chromosome"/>
</dbReference>
<proteinExistence type="predicted"/>
<protein>
    <submittedName>
        <fullName evidence="1">Uncharacterized protein</fullName>
    </submittedName>
</protein>
<dbReference type="EMBL" id="FP476056">
    <property type="protein sequence ID" value="CAZ95540.1"/>
    <property type="molecule type" value="Genomic_DNA"/>
</dbReference>
<name>G0L3X3_ZOBGA</name>